<dbReference type="AlphaFoldDB" id="A0A673A367"/>
<proteinExistence type="predicted"/>
<keyword evidence="1" id="KW-0489">Methyltransferase</keyword>
<feature type="compositionally biased region" description="Basic and acidic residues" evidence="3">
    <location>
        <begin position="55"/>
        <end position="66"/>
    </location>
</feature>
<dbReference type="Proteomes" id="UP000472271">
    <property type="component" value="Chromosome 8"/>
</dbReference>
<feature type="region of interest" description="Disordered" evidence="3">
    <location>
        <begin position="55"/>
        <end position="95"/>
    </location>
</feature>
<dbReference type="InterPro" id="IPR029063">
    <property type="entry name" value="SAM-dependent_MTases_sf"/>
</dbReference>
<dbReference type="InterPro" id="IPR019410">
    <property type="entry name" value="Methyltransf_16"/>
</dbReference>
<dbReference type="GO" id="GO:0005634">
    <property type="term" value="C:nucleus"/>
    <property type="evidence" value="ECO:0007669"/>
    <property type="project" value="TreeGrafter"/>
</dbReference>
<dbReference type="InterPro" id="IPR038899">
    <property type="entry name" value="METTL22"/>
</dbReference>
<keyword evidence="1" id="KW-0808">Transferase</keyword>
<keyword evidence="5" id="KW-1185">Reference proteome</keyword>
<dbReference type="GO" id="GO:0032259">
    <property type="term" value="P:methylation"/>
    <property type="evidence" value="ECO:0007669"/>
    <property type="project" value="UniProtKB-KW"/>
</dbReference>
<dbReference type="SUPFAM" id="SSF53335">
    <property type="entry name" value="S-adenosyl-L-methionine-dependent methyltransferases"/>
    <property type="match status" value="1"/>
</dbReference>
<sequence length="360" mass="41758">MNSIIFQHHTVLSDVHMLLPNACHLMRRLNRVGQPVFLSKFEILCNGQKDASKDSTKESVKECEEKDNQEEDDQKDKKCKQEKHKEEEERNTPVVLDEDGDLDVTHRHEALMNVSKHTVFVYRCDLGNCFFFSSKVWRGALLLADFIFSVPLMFKGATILELGAGTGLTSIIMATLAKTVYCTDVGEDLLNMCKKNVTLNKHLIEPTGGEVRVRRLDWLQKDFCTDADVEFSWTEEEIADIHNKTKFIIAADVCYDDDLTDGFFRTLYQLCSNFNHICQVFISIEKRMNFTLRHMDVSCEAYDHFRHCLFQLHDLVDGKCRFRVEEVSPDFPQCLMYERIEQLELWKVTVTPLRLDSDCD</sequence>
<dbReference type="Gene3D" id="3.40.50.150">
    <property type="entry name" value="Vaccinia Virus protein VP39"/>
    <property type="match status" value="1"/>
</dbReference>
<dbReference type="PANTHER" id="PTHR23108">
    <property type="entry name" value="METHYLTRANSFERASE-RELATED"/>
    <property type="match status" value="1"/>
</dbReference>
<evidence type="ECO:0000313" key="4">
    <source>
        <dbReference type="Ensembl" id="ENSSORP00005023930.1"/>
    </source>
</evidence>
<dbReference type="CDD" id="cd02440">
    <property type="entry name" value="AdoMet_MTases"/>
    <property type="match status" value="1"/>
</dbReference>
<dbReference type="GO" id="GO:0008276">
    <property type="term" value="F:protein methyltransferase activity"/>
    <property type="evidence" value="ECO:0007669"/>
    <property type="project" value="InterPro"/>
</dbReference>
<evidence type="ECO:0000256" key="1">
    <source>
        <dbReference type="ARBA" id="ARBA00022603"/>
    </source>
</evidence>
<name>A0A673A367_9TELE</name>
<reference evidence="4" key="2">
    <citation type="submission" date="2025-08" db="UniProtKB">
        <authorList>
            <consortium name="Ensembl"/>
        </authorList>
    </citation>
    <scope>IDENTIFICATION</scope>
</reference>
<evidence type="ECO:0000256" key="3">
    <source>
        <dbReference type="SAM" id="MobiDB-lite"/>
    </source>
</evidence>
<gene>
    <name evidence="4" type="primary">mettl22</name>
</gene>
<keyword evidence="2" id="KW-0949">S-adenosyl-L-methionine</keyword>
<dbReference type="Pfam" id="PF10294">
    <property type="entry name" value="Methyltransf_16"/>
    <property type="match status" value="1"/>
</dbReference>
<accession>A0A673A367</accession>
<organism evidence="4 5">
    <name type="scientific">Sphaeramia orbicularis</name>
    <name type="common">orbiculate cardinalfish</name>
    <dbReference type="NCBI Taxonomy" id="375764"/>
    <lineage>
        <taxon>Eukaryota</taxon>
        <taxon>Metazoa</taxon>
        <taxon>Chordata</taxon>
        <taxon>Craniata</taxon>
        <taxon>Vertebrata</taxon>
        <taxon>Euteleostomi</taxon>
        <taxon>Actinopterygii</taxon>
        <taxon>Neopterygii</taxon>
        <taxon>Teleostei</taxon>
        <taxon>Neoteleostei</taxon>
        <taxon>Acanthomorphata</taxon>
        <taxon>Gobiaria</taxon>
        <taxon>Kurtiformes</taxon>
        <taxon>Apogonoidei</taxon>
        <taxon>Apogonidae</taxon>
        <taxon>Apogoninae</taxon>
        <taxon>Sphaeramia</taxon>
    </lineage>
</organism>
<reference evidence="4" key="1">
    <citation type="submission" date="2019-06" db="EMBL/GenBank/DDBJ databases">
        <authorList>
            <consortium name="Wellcome Sanger Institute Data Sharing"/>
        </authorList>
    </citation>
    <scope>NUCLEOTIDE SEQUENCE [LARGE SCALE GENOMIC DNA]</scope>
</reference>
<evidence type="ECO:0008006" key="6">
    <source>
        <dbReference type="Google" id="ProtNLM"/>
    </source>
</evidence>
<dbReference type="Ensembl" id="ENSSORT00005024634.1">
    <property type="protein sequence ID" value="ENSSORP00005023930.1"/>
    <property type="gene ID" value="ENSSORG00005011551.1"/>
</dbReference>
<evidence type="ECO:0000256" key="2">
    <source>
        <dbReference type="ARBA" id="ARBA00022691"/>
    </source>
</evidence>
<reference evidence="4" key="3">
    <citation type="submission" date="2025-09" db="UniProtKB">
        <authorList>
            <consortium name="Ensembl"/>
        </authorList>
    </citation>
    <scope>IDENTIFICATION</scope>
</reference>
<dbReference type="PANTHER" id="PTHR23108:SF0">
    <property type="entry name" value="METHYLTRANSFERASE-LIKE PROTEIN 22"/>
    <property type="match status" value="1"/>
</dbReference>
<evidence type="ECO:0000313" key="5">
    <source>
        <dbReference type="Proteomes" id="UP000472271"/>
    </source>
</evidence>
<protein>
    <recommendedName>
        <fullName evidence="6">Methyltransferase like 22</fullName>
    </recommendedName>
</protein>